<keyword evidence="2" id="KW-1003">Cell membrane</keyword>
<reference evidence="10" key="1">
    <citation type="submission" date="2016-10" db="EMBL/GenBank/DDBJ databases">
        <authorList>
            <person name="Varghese N."/>
            <person name="Submissions S."/>
        </authorList>
    </citation>
    <scope>NUCLEOTIDE SEQUENCE [LARGE SCALE GENOMIC DNA]</scope>
    <source>
        <strain evidence="10">Gh-105</strain>
    </source>
</reference>
<organism evidence="9 10">
    <name type="scientific">Methylobacterium gossipiicola</name>
    <dbReference type="NCBI Taxonomy" id="582675"/>
    <lineage>
        <taxon>Bacteria</taxon>
        <taxon>Pseudomonadati</taxon>
        <taxon>Pseudomonadota</taxon>
        <taxon>Alphaproteobacteria</taxon>
        <taxon>Hyphomicrobiales</taxon>
        <taxon>Methylobacteriaceae</taxon>
        <taxon>Methylobacterium</taxon>
    </lineage>
</organism>
<dbReference type="InterPro" id="IPR000620">
    <property type="entry name" value="EamA_dom"/>
</dbReference>
<evidence type="ECO:0000256" key="3">
    <source>
        <dbReference type="ARBA" id="ARBA00022692"/>
    </source>
</evidence>
<feature type="transmembrane region" description="Helical" evidence="7">
    <location>
        <begin position="110"/>
        <end position="130"/>
    </location>
</feature>
<gene>
    <name evidence="9" type="ORF">SAMN05192565_11849</name>
</gene>
<feature type="transmembrane region" description="Helical" evidence="7">
    <location>
        <begin position="289"/>
        <end position="308"/>
    </location>
</feature>
<keyword evidence="4 7" id="KW-1133">Transmembrane helix</keyword>
<dbReference type="PANTHER" id="PTHR42920">
    <property type="entry name" value="OS03G0707200 PROTEIN-RELATED"/>
    <property type="match status" value="1"/>
</dbReference>
<protein>
    <submittedName>
        <fullName evidence="9">Permease of the drug/metabolite transporter (DMT) superfamily</fullName>
    </submittedName>
</protein>
<evidence type="ECO:0000256" key="4">
    <source>
        <dbReference type="ARBA" id="ARBA00022989"/>
    </source>
</evidence>
<feature type="transmembrane region" description="Helical" evidence="7">
    <location>
        <begin position="44"/>
        <end position="61"/>
    </location>
</feature>
<dbReference type="GO" id="GO:0005886">
    <property type="term" value="C:plasma membrane"/>
    <property type="evidence" value="ECO:0007669"/>
    <property type="project" value="UniProtKB-SubCell"/>
</dbReference>
<feature type="region of interest" description="Disordered" evidence="6">
    <location>
        <begin position="1"/>
        <end position="42"/>
    </location>
</feature>
<keyword evidence="10" id="KW-1185">Reference proteome</keyword>
<dbReference type="EMBL" id="FOPM01000018">
    <property type="protein sequence ID" value="SFG93980.1"/>
    <property type="molecule type" value="Genomic_DNA"/>
</dbReference>
<accession>A0A1I2VXV8</accession>
<proteinExistence type="predicted"/>
<feature type="transmembrane region" description="Helical" evidence="7">
    <location>
        <begin position="314"/>
        <end position="334"/>
    </location>
</feature>
<evidence type="ECO:0000259" key="8">
    <source>
        <dbReference type="Pfam" id="PF00892"/>
    </source>
</evidence>
<name>A0A1I2VXV8_9HYPH</name>
<evidence type="ECO:0000256" key="5">
    <source>
        <dbReference type="ARBA" id="ARBA00023136"/>
    </source>
</evidence>
<keyword evidence="5 7" id="KW-0472">Membrane</keyword>
<feature type="transmembrane region" description="Helical" evidence="7">
    <location>
        <begin position="167"/>
        <end position="184"/>
    </location>
</feature>
<dbReference type="Proteomes" id="UP000199229">
    <property type="component" value="Unassembled WGS sequence"/>
</dbReference>
<evidence type="ECO:0000256" key="1">
    <source>
        <dbReference type="ARBA" id="ARBA00004651"/>
    </source>
</evidence>
<dbReference type="AlphaFoldDB" id="A0A1I2VXV8"/>
<dbReference type="SUPFAM" id="SSF103481">
    <property type="entry name" value="Multidrug resistance efflux transporter EmrE"/>
    <property type="match status" value="2"/>
</dbReference>
<dbReference type="STRING" id="582675.SAMN05192565_11849"/>
<dbReference type="InterPro" id="IPR051258">
    <property type="entry name" value="Diverse_Substrate_Transporter"/>
</dbReference>
<sequence length="337" mass="35393">MSCALGPCPLGPDGGRGAFAARKAPDPLSVTPPSPARPPQDRSAALSAYPILALTMLLWGGNVVAGKSAVGEVSPQVLTCLRWALACLVLVLPARAGLRAEWGTLKAHWRYVLLMGACGYTLYASLFYAAGLYTTGINIALFQGSIPVLVILINYAVHRVAVSRAQAIGVVVTLAGAVVAATHGDWRVLTQFGFNRGDLLMLGACLLYAGYAVALGARPKVSGLTFFSAMALAAFLTSLPPLAAEWWLGHTVWPTPRGWLIVAFVALGPTLAAQLGFMRGVELIGPNRAGLFVNLVPIFGAGLAVLFLGEPFRWNDALALGLVLGGIAIAERLGRRR</sequence>
<feature type="domain" description="EamA" evidence="8">
    <location>
        <begin position="196"/>
        <end position="329"/>
    </location>
</feature>
<evidence type="ECO:0000313" key="9">
    <source>
        <dbReference type="EMBL" id="SFG93980.1"/>
    </source>
</evidence>
<evidence type="ECO:0000256" key="6">
    <source>
        <dbReference type="SAM" id="MobiDB-lite"/>
    </source>
</evidence>
<feature type="transmembrane region" description="Helical" evidence="7">
    <location>
        <begin position="136"/>
        <end position="155"/>
    </location>
</feature>
<evidence type="ECO:0000256" key="2">
    <source>
        <dbReference type="ARBA" id="ARBA00022475"/>
    </source>
</evidence>
<feature type="transmembrane region" description="Helical" evidence="7">
    <location>
        <begin position="259"/>
        <end position="277"/>
    </location>
</feature>
<feature type="domain" description="EamA" evidence="8">
    <location>
        <begin position="50"/>
        <end position="180"/>
    </location>
</feature>
<dbReference type="InterPro" id="IPR037185">
    <property type="entry name" value="EmrE-like"/>
</dbReference>
<keyword evidence="3 7" id="KW-0812">Transmembrane</keyword>
<dbReference type="Pfam" id="PF00892">
    <property type="entry name" value="EamA"/>
    <property type="match status" value="2"/>
</dbReference>
<evidence type="ECO:0000313" key="10">
    <source>
        <dbReference type="Proteomes" id="UP000199229"/>
    </source>
</evidence>
<feature type="transmembrane region" description="Helical" evidence="7">
    <location>
        <begin position="199"/>
        <end position="217"/>
    </location>
</feature>
<feature type="transmembrane region" description="Helical" evidence="7">
    <location>
        <begin position="224"/>
        <end position="247"/>
    </location>
</feature>
<evidence type="ECO:0000256" key="7">
    <source>
        <dbReference type="SAM" id="Phobius"/>
    </source>
</evidence>
<comment type="subcellular location">
    <subcellularLocation>
        <location evidence="1">Cell membrane</location>
        <topology evidence="1">Multi-pass membrane protein</topology>
    </subcellularLocation>
</comment>
<dbReference type="PANTHER" id="PTHR42920:SF11">
    <property type="entry name" value="INNER MEMBRANE PROTEIN YTFF"/>
    <property type="match status" value="1"/>
</dbReference>
<feature type="transmembrane region" description="Helical" evidence="7">
    <location>
        <begin position="81"/>
        <end position="98"/>
    </location>
</feature>